<evidence type="ECO:0000256" key="2">
    <source>
        <dbReference type="SAM" id="Phobius"/>
    </source>
</evidence>
<dbReference type="Pfam" id="PF13413">
    <property type="entry name" value="HTH_25"/>
    <property type="match status" value="1"/>
</dbReference>
<keyword evidence="2" id="KW-0472">Membrane</keyword>
<evidence type="ECO:0000313" key="4">
    <source>
        <dbReference type="EMBL" id="GGP11523.1"/>
    </source>
</evidence>
<dbReference type="EMBL" id="BMNK01000010">
    <property type="protein sequence ID" value="GGP11523.1"/>
    <property type="molecule type" value="Genomic_DNA"/>
</dbReference>
<accession>A0A918A8K3</accession>
<keyword evidence="2" id="KW-0812">Transmembrane</keyword>
<feature type="transmembrane region" description="Helical" evidence="2">
    <location>
        <begin position="99"/>
        <end position="119"/>
    </location>
</feature>
<name>A0A918A8K3_9ACTN</name>
<organism evidence="4 5">
    <name type="scientific">Nonomuraea glycinis</name>
    <dbReference type="NCBI Taxonomy" id="2047744"/>
    <lineage>
        <taxon>Bacteria</taxon>
        <taxon>Bacillati</taxon>
        <taxon>Actinomycetota</taxon>
        <taxon>Actinomycetes</taxon>
        <taxon>Streptosporangiales</taxon>
        <taxon>Streptosporangiaceae</taxon>
        <taxon>Nonomuraea</taxon>
    </lineage>
</organism>
<evidence type="ECO:0000259" key="3">
    <source>
        <dbReference type="Pfam" id="PF13464"/>
    </source>
</evidence>
<dbReference type="InterPro" id="IPR010982">
    <property type="entry name" value="Lambda_DNA-bd_dom_sf"/>
</dbReference>
<feature type="domain" description="Cytoskeleton protein RodZ-like C-terminal" evidence="3">
    <location>
        <begin position="171"/>
        <end position="239"/>
    </location>
</feature>
<dbReference type="GO" id="GO:0003677">
    <property type="term" value="F:DNA binding"/>
    <property type="evidence" value="ECO:0007669"/>
    <property type="project" value="InterPro"/>
</dbReference>
<reference evidence="4" key="2">
    <citation type="submission" date="2020-09" db="EMBL/GenBank/DDBJ databases">
        <authorList>
            <person name="Sun Q."/>
            <person name="Zhou Y."/>
        </authorList>
    </citation>
    <scope>NUCLEOTIDE SEQUENCE</scope>
    <source>
        <strain evidence="4">CGMCC 4.7430</strain>
    </source>
</reference>
<sequence>MLAAARQSAGLTVAQLSAITRIREAIILAIERDDLSKFEGDFYIRGHVRALAKAVGLDPDEVVHLYDQQHGGAPPPIRAAAVFQADRTTNLGERRGPSWTMALGVAVAVVVVFGVVRVMGGESDHVRTAGGSNPAGSSVPPNSPFTEEPRRSPAKSKAKAIAKEDLVVVKVKAKRASYLNVNDAKGKKMFAGTLQAGRSSTWRTATRMNLVIADGGAVSLQVNGKNLGPAGPSGEMVKRSFGPAKPRAR</sequence>
<dbReference type="AlphaFoldDB" id="A0A918A8K3"/>
<dbReference type="InterPro" id="IPR050400">
    <property type="entry name" value="Bact_Cytoskel_RodZ"/>
</dbReference>
<reference evidence="4" key="1">
    <citation type="journal article" date="2014" name="Int. J. Syst. Evol. Microbiol.">
        <title>Complete genome sequence of Corynebacterium casei LMG S-19264T (=DSM 44701T), isolated from a smear-ripened cheese.</title>
        <authorList>
            <consortium name="US DOE Joint Genome Institute (JGI-PGF)"/>
            <person name="Walter F."/>
            <person name="Albersmeier A."/>
            <person name="Kalinowski J."/>
            <person name="Ruckert C."/>
        </authorList>
    </citation>
    <scope>NUCLEOTIDE SEQUENCE</scope>
    <source>
        <strain evidence="4">CGMCC 4.7430</strain>
    </source>
</reference>
<dbReference type="Pfam" id="PF13464">
    <property type="entry name" value="RodZ_C"/>
    <property type="match status" value="1"/>
</dbReference>
<evidence type="ECO:0000256" key="1">
    <source>
        <dbReference type="SAM" id="MobiDB-lite"/>
    </source>
</evidence>
<evidence type="ECO:0000313" key="5">
    <source>
        <dbReference type="Proteomes" id="UP000660745"/>
    </source>
</evidence>
<proteinExistence type="predicted"/>
<comment type="caution">
    <text evidence="4">The sequence shown here is derived from an EMBL/GenBank/DDBJ whole genome shotgun (WGS) entry which is preliminary data.</text>
</comment>
<dbReference type="InterPro" id="IPR025194">
    <property type="entry name" value="RodZ-like_C"/>
</dbReference>
<dbReference type="PANTHER" id="PTHR34475:SF1">
    <property type="entry name" value="CYTOSKELETON PROTEIN RODZ"/>
    <property type="match status" value="1"/>
</dbReference>
<dbReference type="Proteomes" id="UP000660745">
    <property type="component" value="Unassembled WGS sequence"/>
</dbReference>
<dbReference type="PANTHER" id="PTHR34475">
    <property type="match status" value="1"/>
</dbReference>
<dbReference type="Gene3D" id="1.10.260.40">
    <property type="entry name" value="lambda repressor-like DNA-binding domains"/>
    <property type="match status" value="1"/>
</dbReference>
<keyword evidence="5" id="KW-1185">Reference proteome</keyword>
<protein>
    <submittedName>
        <fullName evidence="4">Membrane protein</fullName>
    </submittedName>
</protein>
<feature type="region of interest" description="Disordered" evidence="1">
    <location>
        <begin position="125"/>
        <end position="158"/>
    </location>
</feature>
<keyword evidence="2" id="KW-1133">Transmembrane helix</keyword>
<feature type="region of interest" description="Disordered" evidence="1">
    <location>
        <begin position="224"/>
        <end position="249"/>
    </location>
</feature>
<gene>
    <name evidence="4" type="ORF">GCM10012278_55460</name>
</gene>
<feature type="compositionally biased region" description="Polar residues" evidence="1">
    <location>
        <begin position="130"/>
        <end position="140"/>
    </location>
</feature>